<evidence type="ECO:0000256" key="4">
    <source>
        <dbReference type="SAM" id="Phobius"/>
    </source>
</evidence>
<dbReference type="NCBIfam" id="TIGR00254">
    <property type="entry name" value="GGDEF"/>
    <property type="match status" value="1"/>
</dbReference>
<evidence type="ECO:0000256" key="3">
    <source>
        <dbReference type="ARBA" id="ARBA00034247"/>
    </source>
</evidence>
<dbReference type="GO" id="GO:0005886">
    <property type="term" value="C:plasma membrane"/>
    <property type="evidence" value="ECO:0007669"/>
    <property type="project" value="TreeGrafter"/>
</dbReference>
<dbReference type="SUPFAM" id="SSF55073">
    <property type="entry name" value="Nucleotide cyclase"/>
    <property type="match status" value="1"/>
</dbReference>
<dbReference type="EC" id="2.7.7.65" evidence="2"/>
<evidence type="ECO:0000256" key="2">
    <source>
        <dbReference type="ARBA" id="ARBA00012528"/>
    </source>
</evidence>
<dbReference type="InterPro" id="IPR050469">
    <property type="entry name" value="Diguanylate_Cyclase"/>
</dbReference>
<dbReference type="GO" id="GO:1902201">
    <property type="term" value="P:negative regulation of bacterial-type flagellum-dependent cell motility"/>
    <property type="evidence" value="ECO:0007669"/>
    <property type="project" value="TreeGrafter"/>
</dbReference>
<dbReference type="Pfam" id="PF07695">
    <property type="entry name" value="7TMR-DISM_7TM"/>
    <property type="match status" value="1"/>
</dbReference>
<dbReference type="InterPro" id="IPR011623">
    <property type="entry name" value="7TMR_DISM_rcpt_extracell_dom1"/>
</dbReference>
<dbReference type="GO" id="GO:0052621">
    <property type="term" value="F:diguanylate cyclase activity"/>
    <property type="evidence" value="ECO:0007669"/>
    <property type="project" value="UniProtKB-EC"/>
</dbReference>
<dbReference type="RefSeq" id="WP_131150514.1">
    <property type="nucleotide sequence ID" value="NZ_SJTG01000001.1"/>
</dbReference>
<dbReference type="Proteomes" id="UP000291822">
    <property type="component" value="Unassembled WGS sequence"/>
</dbReference>
<dbReference type="PANTHER" id="PTHR45138">
    <property type="entry name" value="REGULATORY COMPONENTS OF SENSORY TRANSDUCTION SYSTEM"/>
    <property type="match status" value="1"/>
</dbReference>
<feature type="transmembrane region" description="Helical" evidence="4">
    <location>
        <begin position="209"/>
        <end position="230"/>
    </location>
</feature>
<accession>A0A4R0YTJ9</accession>
<dbReference type="InterPro" id="IPR000160">
    <property type="entry name" value="GGDEF_dom"/>
</dbReference>
<dbReference type="SMART" id="SM00267">
    <property type="entry name" value="GGDEF"/>
    <property type="match status" value="1"/>
</dbReference>
<feature type="transmembrane region" description="Helical" evidence="4">
    <location>
        <begin position="332"/>
        <end position="350"/>
    </location>
</feature>
<comment type="catalytic activity">
    <reaction evidence="3">
        <text>2 GTP = 3',3'-c-di-GMP + 2 diphosphate</text>
        <dbReference type="Rhea" id="RHEA:24898"/>
        <dbReference type="ChEBI" id="CHEBI:33019"/>
        <dbReference type="ChEBI" id="CHEBI:37565"/>
        <dbReference type="ChEBI" id="CHEBI:58805"/>
        <dbReference type="EC" id="2.7.7.65"/>
    </reaction>
</comment>
<evidence type="ECO:0000256" key="1">
    <source>
        <dbReference type="ARBA" id="ARBA00001946"/>
    </source>
</evidence>
<feature type="transmembrane region" description="Helical" evidence="4">
    <location>
        <begin position="177"/>
        <end position="202"/>
    </location>
</feature>
<dbReference type="EMBL" id="SJTG01000001">
    <property type="protein sequence ID" value="TCI12705.1"/>
    <property type="molecule type" value="Genomic_DNA"/>
</dbReference>
<dbReference type="AlphaFoldDB" id="A0A4R0YTJ9"/>
<sequence length="578" mass="63684">MNRLTGQRVNNAWRRMLGMLLALLLPMPLIAANAPLGAGWRDVRPGDSPDRVLEAYRRNELNSFDPNLLHQVPRAGLGTWVVIQPQAPLLREERVLSITPPPLSSVSLYRADGSVETLALDDFSAPAHGHGRLSFRLTDDQPANAAVLLKFEPALSAAPVRFELQSWSDYLHSDARWLVFSSACFAIMAAMALMALCLALMLRDATFGWYAGYILCYSLIQGMRSGFLFHPLEIEWLAGTAGLIAPTAAALSVAFAAVFVTRFCELPRFAPLLHAPTLALAVGMPLVVLLRSSHIDVLEQAGQALLNPLMILGAALLLLAGGLSGARGSRRAWYFLVGWTPLLGLTAMTSAQNSGAMPDVEWLGDACLAAGAFQAIVLSLGLADRALAMRHDSNVVRELADVDALTQVLNRRAWSERLEHLLGQHDGQPMALLFLDLDYFKTLNDRQGHAAGDRALVAVADSLRHELRPQDALGRWGGEEFVAMLRGVDQQQAMQIAIRLCRRVHRLEIPVNEEQLLLSISIGVAMRQADDTVESLVERADHAMYRAKLQGRNRVRLDEKLEDRMVREWPRAVERGHE</sequence>
<name>A0A4R0YTJ9_9GAMM</name>
<feature type="transmembrane region" description="Helical" evidence="4">
    <location>
        <begin position="272"/>
        <end position="290"/>
    </location>
</feature>
<dbReference type="Gene3D" id="3.30.70.270">
    <property type="match status" value="1"/>
</dbReference>
<protein>
    <recommendedName>
        <fullName evidence="2">diguanylate cyclase</fullName>
        <ecNumber evidence="2">2.7.7.65</ecNumber>
    </recommendedName>
</protein>
<organism evidence="6 7">
    <name type="scientific">Dyella soli</name>
    <dbReference type="NCBI Taxonomy" id="522319"/>
    <lineage>
        <taxon>Bacteria</taxon>
        <taxon>Pseudomonadati</taxon>
        <taxon>Pseudomonadota</taxon>
        <taxon>Gammaproteobacteria</taxon>
        <taxon>Lysobacterales</taxon>
        <taxon>Rhodanobacteraceae</taxon>
        <taxon>Dyella</taxon>
    </lineage>
</organism>
<dbReference type="PROSITE" id="PS50887">
    <property type="entry name" value="GGDEF"/>
    <property type="match status" value="1"/>
</dbReference>
<evidence type="ECO:0000259" key="5">
    <source>
        <dbReference type="PROSITE" id="PS50887"/>
    </source>
</evidence>
<feature type="transmembrane region" description="Helical" evidence="4">
    <location>
        <begin position="302"/>
        <end position="320"/>
    </location>
</feature>
<feature type="transmembrane region" description="Helical" evidence="4">
    <location>
        <begin position="362"/>
        <end position="383"/>
    </location>
</feature>
<dbReference type="GO" id="GO:0043709">
    <property type="term" value="P:cell adhesion involved in single-species biofilm formation"/>
    <property type="evidence" value="ECO:0007669"/>
    <property type="project" value="TreeGrafter"/>
</dbReference>
<dbReference type="CDD" id="cd01949">
    <property type="entry name" value="GGDEF"/>
    <property type="match status" value="1"/>
</dbReference>
<dbReference type="InterPro" id="IPR029787">
    <property type="entry name" value="Nucleotide_cyclase"/>
</dbReference>
<dbReference type="Pfam" id="PF00990">
    <property type="entry name" value="GGDEF"/>
    <property type="match status" value="1"/>
</dbReference>
<comment type="caution">
    <text evidence="6">The sequence shown here is derived from an EMBL/GenBank/DDBJ whole genome shotgun (WGS) entry which is preliminary data.</text>
</comment>
<gene>
    <name evidence="6" type="ORF">EZM97_05015</name>
</gene>
<comment type="cofactor">
    <cofactor evidence="1">
        <name>Mg(2+)</name>
        <dbReference type="ChEBI" id="CHEBI:18420"/>
    </cofactor>
</comment>
<proteinExistence type="predicted"/>
<dbReference type="PANTHER" id="PTHR45138:SF9">
    <property type="entry name" value="DIGUANYLATE CYCLASE DGCM-RELATED"/>
    <property type="match status" value="1"/>
</dbReference>
<keyword evidence="4" id="KW-0472">Membrane</keyword>
<dbReference type="FunFam" id="3.30.70.270:FF:000001">
    <property type="entry name" value="Diguanylate cyclase domain protein"/>
    <property type="match status" value="1"/>
</dbReference>
<evidence type="ECO:0000313" key="7">
    <source>
        <dbReference type="Proteomes" id="UP000291822"/>
    </source>
</evidence>
<dbReference type="InterPro" id="IPR043128">
    <property type="entry name" value="Rev_trsase/Diguanyl_cyclase"/>
</dbReference>
<keyword evidence="7" id="KW-1185">Reference proteome</keyword>
<feature type="transmembrane region" description="Helical" evidence="4">
    <location>
        <begin position="236"/>
        <end position="260"/>
    </location>
</feature>
<keyword evidence="4" id="KW-0812">Transmembrane</keyword>
<evidence type="ECO:0000313" key="6">
    <source>
        <dbReference type="EMBL" id="TCI12705.1"/>
    </source>
</evidence>
<feature type="domain" description="GGDEF" evidence="5">
    <location>
        <begin position="428"/>
        <end position="560"/>
    </location>
</feature>
<reference evidence="6 7" key="1">
    <citation type="submission" date="2019-02" db="EMBL/GenBank/DDBJ databases">
        <title>Dyella amyloliquefaciens sp. nov., isolated from forest soil.</title>
        <authorList>
            <person name="Gao Z.-H."/>
            <person name="Qiu L.-H."/>
        </authorList>
    </citation>
    <scope>NUCLEOTIDE SEQUENCE [LARGE SCALE GENOMIC DNA]</scope>
    <source>
        <strain evidence="6 7">KACC 12747</strain>
    </source>
</reference>
<keyword evidence="4" id="KW-1133">Transmembrane helix</keyword>